<dbReference type="EMBL" id="CP042425">
    <property type="protein sequence ID" value="QEL15925.1"/>
    <property type="molecule type" value="Genomic_DNA"/>
</dbReference>
<evidence type="ECO:0000313" key="2">
    <source>
        <dbReference type="EMBL" id="QEL15925.1"/>
    </source>
</evidence>
<evidence type="ECO:0000313" key="3">
    <source>
        <dbReference type="Proteomes" id="UP000324974"/>
    </source>
</evidence>
<keyword evidence="3" id="KW-1185">Reference proteome</keyword>
<accession>A0A5C1ABG5</accession>
<proteinExistence type="predicted"/>
<gene>
    <name evidence="2" type="ORF">PX52LOC_02861</name>
</gene>
<organism evidence="2 3">
    <name type="scientific">Limnoglobus roseus</name>
    <dbReference type="NCBI Taxonomy" id="2598579"/>
    <lineage>
        <taxon>Bacteria</taxon>
        <taxon>Pseudomonadati</taxon>
        <taxon>Planctomycetota</taxon>
        <taxon>Planctomycetia</taxon>
        <taxon>Gemmatales</taxon>
        <taxon>Gemmataceae</taxon>
        <taxon>Limnoglobus</taxon>
    </lineage>
</organism>
<feature type="signal peptide" evidence="1">
    <location>
        <begin position="1"/>
        <end position="23"/>
    </location>
</feature>
<reference evidence="3" key="1">
    <citation type="submission" date="2019-08" db="EMBL/GenBank/DDBJ databases">
        <title>Limnoglobus roseus gen. nov., sp. nov., a novel freshwater planctomycete with a giant genome from the family Gemmataceae.</title>
        <authorList>
            <person name="Kulichevskaya I.S."/>
            <person name="Naumoff D.G."/>
            <person name="Miroshnikov K."/>
            <person name="Ivanova A."/>
            <person name="Philippov D.A."/>
            <person name="Hakobyan A."/>
            <person name="Rijpstra I.C."/>
            <person name="Sinninghe Damste J.S."/>
            <person name="Liesack W."/>
            <person name="Dedysh S.N."/>
        </authorList>
    </citation>
    <scope>NUCLEOTIDE SEQUENCE [LARGE SCALE GENOMIC DNA]</scope>
    <source>
        <strain evidence="3">PX52</strain>
    </source>
</reference>
<sequence length="175" mass="19039">MRRLVFTSFVLMLLTAWVSGQPAATGPTAGEQLHMFQRNRDLLENLVEHSVELANANTPVGKVRACHESTKDLGRAIKDAADRDDADRVAELSEHLTAVIKFGLVPTVDDARTIIPVGTPDYQQLLDLTAQANGDAERFELSIPALGKIGASNKVSEARGKLHAVCVTLAERTRR</sequence>
<dbReference type="Proteomes" id="UP000324974">
    <property type="component" value="Chromosome"/>
</dbReference>
<dbReference type="AlphaFoldDB" id="A0A5C1ABG5"/>
<dbReference type="KEGG" id="lrs:PX52LOC_02861"/>
<dbReference type="RefSeq" id="WP_149110691.1">
    <property type="nucleotide sequence ID" value="NZ_CP042425.1"/>
</dbReference>
<protein>
    <submittedName>
        <fullName evidence="2">Uncharacterized protein</fullName>
    </submittedName>
</protein>
<name>A0A5C1ABG5_9BACT</name>
<evidence type="ECO:0000256" key="1">
    <source>
        <dbReference type="SAM" id="SignalP"/>
    </source>
</evidence>
<feature type="chain" id="PRO_5022758330" evidence="1">
    <location>
        <begin position="24"/>
        <end position="175"/>
    </location>
</feature>
<keyword evidence="1" id="KW-0732">Signal</keyword>